<evidence type="ECO:0000256" key="2">
    <source>
        <dbReference type="ARBA" id="ARBA00022475"/>
    </source>
</evidence>
<dbReference type="CDD" id="cd14978">
    <property type="entry name" value="7tmA_FMRFamide_R-like"/>
    <property type="match status" value="1"/>
</dbReference>
<dbReference type="Pfam" id="PF00001">
    <property type="entry name" value="7tm_1"/>
    <property type="match status" value="1"/>
</dbReference>
<proteinExistence type="predicted"/>
<dbReference type="PANTHER" id="PTHR46272">
    <property type="entry name" value="G_PROTEIN_RECEP_F1_2 DOMAIN-CONTAINING PROTEIN"/>
    <property type="match status" value="1"/>
</dbReference>
<evidence type="ECO:0000256" key="5">
    <source>
        <dbReference type="ARBA" id="ARBA00023040"/>
    </source>
</evidence>
<evidence type="ECO:0000256" key="10">
    <source>
        <dbReference type="SAM" id="Phobius"/>
    </source>
</evidence>
<comment type="subcellular location">
    <subcellularLocation>
        <location evidence="1">Cell membrane</location>
        <topology evidence="1">Multi-pass membrane protein</topology>
    </subcellularLocation>
</comment>
<keyword evidence="7" id="KW-0675">Receptor</keyword>
<evidence type="ECO:0000256" key="9">
    <source>
        <dbReference type="SAM" id="MobiDB-lite"/>
    </source>
</evidence>
<evidence type="ECO:0000313" key="12">
    <source>
        <dbReference type="EMBL" id="CAH1244018.1"/>
    </source>
</evidence>
<feature type="compositionally biased region" description="Polar residues" evidence="9">
    <location>
        <begin position="426"/>
        <end position="441"/>
    </location>
</feature>
<dbReference type="OrthoDB" id="9990906at2759"/>
<dbReference type="InterPro" id="IPR000276">
    <property type="entry name" value="GPCR_Rhodpsn"/>
</dbReference>
<feature type="transmembrane region" description="Helical" evidence="10">
    <location>
        <begin position="123"/>
        <end position="143"/>
    </location>
</feature>
<feature type="domain" description="G-protein coupled receptors family 1 profile" evidence="11">
    <location>
        <begin position="61"/>
        <end position="320"/>
    </location>
</feature>
<evidence type="ECO:0000256" key="3">
    <source>
        <dbReference type="ARBA" id="ARBA00022692"/>
    </source>
</evidence>
<dbReference type="AlphaFoldDB" id="A0A8J9YYM5"/>
<evidence type="ECO:0000256" key="4">
    <source>
        <dbReference type="ARBA" id="ARBA00022989"/>
    </source>
</evidence>
<feature type="transmembrane region" description="Helical" evidence="10">
    <location>
        <begin position="45"/>
        <end position="69"/>
    </location>
</feature>
<dbReference type="Proteomes" id="UP000838412">
    <property type="component" value="Chromosome 13"/>
</dbReference>
<dbReference type="SUPFAM" id="SSF81321">
    <property type="entry name" value="Family A G protein-coupled receptor-like"/>
    <property type="match status" value="1"/>
</dbReference>
<keyword evidence="6 10" id="KW-0472">Membrane</keyword>
<dbReference type="InterPro" id="IPR017452">
    <property type="entry name" value="GPCR_Rhodpsn_7TM"/>
</dbReference>
<evidence type="ECO:0000256" key="8">
    <source>
        <dbReference type="ARBA" id="ARBA00023224"/>
    </source>
</evidence>
<reference evidence="12" key="1">
    <citation type="submission" date="2022-01" db="EMBL/GenBank/DDBJ databases">
        <authorList>
            <person name="Braso-Vives M."/>
        </authorList>
    </citation>
    <scope>NUCLEOTIDE SEQUENCE</scope>
</reference>
<dbReference type="PRINTS" id="PR00237">
    <property type="entry name" value="GPCRRHODOPSN"/>
</dbReference>
<feature type="transmembrane region" description="Helical" evidence="10">
    <location>
        <begin position="305"/>
        <end position="323"/>
    </location>
</feature>
<feature type="compositionally biased region" description="Low complexity" evidence="9">
    <location>
        <begin position="406"/>
        <end position="424"/>
    </location>
</feature>
<dbReference type="GO" id="GO:0005886">
    <property type="term" value="C:plasma membrane"/>
    <property type="evidence" value="ECO:0007669"/>
    <property type="project" value="UniProtKB-SubCell"/>
</dbReference>
<evidence type="ECO:0000256" key="6">
    <source>
        <dbReference type="ARBA" id="ARBA00023136"/>
    </source>
</evidence>
<name>A0A8J9YYM5_BRALA</name>
<keyword evidence="5" id="KW-0297">G-protein coupled receptor</keyword>
<dbReference type="InterPro" id="IPR052477">
    <property type="entry name" value="Orphan_GPCR1"/>
</dbReference>
<dbReference type="PANTHER" id="PTHR46272:SF2">
    <property type="entry name" value="OCTOPAMINE RECEPTOR-LIKE"/>
    <property type="match status" value="1"/>
</dbReference>
<evidence type="ECO:0000313" key="13">
    <source>
        <dbReference type="Proteomes" id="UP000838412"/>
    </source>
</evidence>
<keyword evidence="8" id="KW-0807">Transducer</keyword>
<organism evidence="12 13">
    <name type="scientific">Branchiostoma lanceolatum</name>
    <name type="common">Common lancelet</name>
    <name type="synonym">Amphioxus lanceolatum</name>
    <dbReference type="NCBI Taxonomy" id="7740"/>
    <lineage>
        <taxon>Eukaryota</taxon>
        <taxon>Metazoa</taxon>
        <taxon>Chordata</taxon>
        <taxon>Cephalochordata</taxon>
        <taxon>Leptocardii</taxon>
        <taxon>Amphioxiformes</taxon>
        <taxon>Branchiostomatidae</taxon>
        <taxon>Branchiostoma</taxon>
    </lineage>
</organism>
<feature type="transmembrane region" description="Helical" evidence="10">
    <location>
        <begin position="210"/>
        <end position="228"/>
    </location>
</feature>
<dbReference type="Gene3D" id="1.20.1070.10">
    <property type="entry name" value="Rhodopsin 7-helix transmembrane proteins"/>
    <property type="match status" value="1"/>
</dbReference>
<dbReference type="EMBL" id="OV696698">
    <property type="protein sequence ID" value="CAH1244018.1"/>
    <property type="molecule type" value="Genomic_DNA"/>
</dbReference>
<sequence>MATEASIEWDFLDNDTAMFNDTAGMPHVMRGPSPEFLAKAAKFNLFYNIMTYLILVIGVPGNVLSFVVMMGPRLRKAPSSLYLAALAVVDTIFLMTSVGLQILHDEDVIHASDVYCKLTKFLVRSSGYLSAWITTAFTVERYIAVCHPMRRSTLCTMDKTRKVLLGMVVVVCSVSCLEFWAQVERNNMCEFRDPRSWLNITIYDMTAGRLIPTAAVGFINTVIVIRVLQTQKNRQSLSKCAKETEKRQNQITFVLFTVSTTFFLLTVPQSVSVVYDLASHGGLHGGRQNIDEDTLFVKQVTNHTLALMFKLNFSVNFILYCVTGRRFREAFLRIFCRCLPVEYRGGKRELLYKSSRFTQSTRFSNYCHTVQQGSASTPMGLSIIDHGTISMHSLHPHMNTSVSKHSTLSVTTPLTPAPLPSADSDVSATKNGGPKFQTSRV</sequence>
<dbReference type="GO" id="GO:0004930">
    <property type="term" value="F:G protein-coupled receptor activity"/>
    <property type="evidence" value="ECO:0007669"/>
    <property type="project" value="UniProtKB-KW"/>
</dbReference>
<evidence type="ECO:0000256" key="1">
    <source>
        <dbReference type="ARBA" id="ARBA00004651"/>
    </source>
</evidence>
<feature type="transmembrane region" description="Helical" evidence="10">
    <location>
        <begin position="81"/>
        <end position="103"/>
    </location>
</feature>
<gene>
    <name evidence="12" type="primary">GPR139</name>
    <name evidence="12" type="ORF">BLAG_LOCUS6773</name>
</gene>
<feature type="transmembrane region" description="Helical" evidence="10">
    <location>
        <begin position="249"/>
        <end position="267"/>
    </location>
</feature>
<dbReference type="PROSITE" id="PS50262">
    <property type="entry name" value="G_PROTEIN_RECEP_F1_2"/>
    <property type="match status" value="1"/>
</dbReference>
<keyword evidence="3 10" id="KW-0812">Transmembrane</keyword>
<keyword evidence="13" id="KW-1185">Reference proteome</keyword>
<accession>A0A8J9YYM5</accession>
<feature type="transmembrane region" description="Helical" evidence="10">
    <location>
        <begin position="163"/>
        <end position="181"/>
    </location>
</feature>
<protein>
    <submittedName>
        <fullName evidence="12">GPR139 protein</fullName>
    </submittedName>
</protein>
<evidence type="ECO:0000259" key="11">
    <source>
        <dbReference type="PROSITE" id="PS50262"/>
    </source>
</evidence>
<evidence type="ECO:0000256" key="7">
    <source>
        <dbReference type="ARBA" id="ARBA00023170"/>
    </source>
</evidence>
<keyword evidence="4 10" id="KW-1133">Transmembrane helix</keyword>
<keyword evidence="2" id="KW-1003">Cell membrane</keyword>
<feature type="region of interest" description="Disordered" evidence="9">
    <location>
        <begin position="400"/>
        <end position="441"/>
    </location>
</feature>